<dbReference type="OrthoDB" id="76259at2759"/>
<keyword evidence="5 7" id="KW-1133">Transmembrane helix</keyword>
<feature type="transmembrane region" description="Helical" evidence="7">
    <location>
        <begin position="488"/>
        <end position="506"/>
    </location>
</feature>
<dbReference type="EMBL" id="GL732546">
    <property type="protein sequence ID" value="EFX80766.1"/>
    <property type="molecule type" value="Genomic_DNA"/>
</dbReference>
<dbReference type="PANTHER" id="PTHR10010">
    <property type="entry name" value="SOLUTE CARRIER FAMILY 34 SODIUM PHOSPHATE , MEMBER 2-RELATED"/>
    <property type="match status" value="1"/>
</dbReference>
<keyword evidence="9" id="KW-1185">Reference proteome</keyword>
<dbReference type="KEGG" id="dpx:DAPPUDRAFT_318327"/>
<evidence type="ECO:0000256" key="7">
    <source>
        <dbReference type="SAM" id="Phobius"/>
    </source>
</evidence>
<evidence type="ECO:0000313" key="8">
    <source>
        <dbReference type="EMBL" id="EFX80766.1"/>
    </source>
</evidence>
<proteinExistence type="inferred from homology"/>
<name>E9GIH1_DAPPU</name>
<evidence type="ECO:0000256" key="6">
    <source>
        <dbReference type="ARBA" id="ARBA00023136"/>
    </source>
</evidence>
<dbReference type="Proteomes" id="UP000000305">
    <property type="component" value="Unassembled WGS sequence"/>
</dbReference>
<keyword evidence="3" id="KW-1003">Cell membrane</keyword>
<evidence type="ECO:0000256" key="1">
    <source>
        <dbReference type="ARBA" id="ARBA00004424"/>
    </source>
</evidence>
<dbReference type="HOGENOM" id="CLU_025063_0_0_1"/>
<dbReference type="PhylomeDB" id="E9GIH1"/>
<dbReference type="STRING" id="6669.E9GIH1"/>
<evidence type="ECO:0000313" key="9">
    <source>
        <dbReference type="Proteomes" id="UP000000305"/>
    </source>
</evidence>
<dbReference type="GO" id="GO:0016324">
    <property type="term" value="C:apical plasma membrane"/>
    <property type="evidence" value="ECO:0007669"/>
    <property type="project" value="UniProtKB-SubCell"/>
</dbReference>
<evidence type="ECO:0000256" key="4">
    <source>
        <dbReference type="ARBA" id="ARBA00022692"/>
    </source>
</evidence>
<dbReference type="OMA" id="NWTITEN"/>
<feature type="transmembrane region" description="Helical" evidence="7">
    <location>
        <begin position="100"/>
        <end position="119"/>
    </location>
</feature>
<keyword evidence="6 7" id="KW-0472">Membrane</keyword>
<evidence type="ECO:0000256" key="2">
    <source>
        <dbReference type="ARBA" id="ARBA00005808"/>
    </source>
</evidence>
<feature type="transmembrane region" description="Helical" evidence="7">
    <location>
        <begin position="298"/>
        <end position="320"/>
    </location>
</feature>
<dbReference type="NCBIfam" id="TIGR01013">
    <property type="entry name" value="2a58"/>
    <property type="match status" value="1"/>
</dbReference>
<dbReference type="GO" id="GO:0005436">
    <property type="term" value="F:sodium:phosphate symporter activity"/>
    <property type="evidence" value="ECO:0007669"/>
    <property type="project" value="InterPro"/>
</dbReference>
<gene>
    <name evidence="8" type="ORF">DAPPUDRAFT_318327</name>
</gene>
<dbReference type="Pfam" id="PF02690">
    <property type="entry name" value="Na_Pi_cotrans"/>
    <property type="match status" value="2"/>
</dbReference>
<keyword evidence="4 7" id="KW-0812">Transmembrane</keyword>
<feature type="transmembrane region" description="Helical" evidence="7">
    <location>
        <begin position="52"/>
        <end position="79"/>
    </location>
</feature>
<feature type="transmembrane region" description="Helical" evidence="7">
    <location>
        <begin position="183"/>
        <end position="203"/>
    </location>
</feature>
<dbReference type="PANTHER" id="PTHR10010:SF46">
    <property type="entry name" value="SODIUM-DEPENDENT PHOSPHATE TRANSPORT PROTEIN 2B"/>
    <property type="match status" value="1"/>
</dbReference>
<reference evidence="8 9" key="1">
    <citation type="journal article" date="2011" name="Science">
        <title>The ecoresponsive genome of Daphnia pulex.</title>
        <authorList>
            <person name="Colbourne J.K."/>
            <person name="Pfrender M.E."/>
            <person name="Gilbert D."/>
            <person name="Thomas W.K."/>
            <person name="Tucker A."/>
            <person name="Oakley T.H."/>
            <person name="Tokishita S."/>
            <person name="Aerts A."/>
            <person name="Arnold G.J."/>
            <person name="Basu M.K."/>
            <person name="Bauer D.J."/>
            <person name="Caceres C.E."/>
            <person name="Carmel L."/>
            <person name="Casola C."/>
            <person name="Choi J.H."/>
            <person name="Detter J.C."/>
            <person name="Dong Q."/>
            <person name="Dusheyko S."/>
            <person name="Eads B.D."/>
            <person name="Frohlich T."/>
            <person name="Geiler-Samerotte K.A."/>
            <person name="Gerlach D."/>
            <person name="Hatcher P."/>
            <person name="Jogdeo S."/>
            <person name="Krijgsveld J."/>
            <person name="Kriventseva E.V."/>
            <person name="Kultz D."/>
            <person name="Laforsch C."/>
            <person name="Lindquist E."/>
            <person name="Lopez J."/>
            <person name="Manak J.R."/>
            <person name="Muller J."/>
            <person name="Pangilinan J."/>
            <person name="Patwardhan R.P."/>
            <person name="Pitluck S."/>
            <person name="Pritham E.J."/>
            <person name="Rechtsteiner A."/>
            <person name="Rho M."/>
            <person name="Rogozin I.B."/>
            <person name="Sakarya O."/>
            <person name="Salamov A."/>
            <person name="Schaack S."/>
            <person name="Shapiro H."/>
            <person name="Shiga Y."/>
            <person name="Skalitzky C."/>
            <person name="Smith Z."/>
            <person name="Souvorov A."/>
            <person name="Sung W."/>
            <person name="Tang Z."/>
            <person name="Tsuchiya D."/>
            <person name="Tu H."/>
            <person name="Vos H."/>
            <person name="Wang M."/>
            <person name="Wolf Y.I."/>
            <person name="Yamagata H."/>
            <person name="Yamada T."/>
            <person name="Ye Y."/>
            <person name="Shaw J.R."/>
            <person name="Andrews J."/>
            <person name="Crease T.J."/>
            <person name="Tang H."/>
            <person name="Lucas S.M."/>
            <person name="Robertson H.M."/>
            <person name="Bork P."/>
            <person name="Koonin E.V."/>
            <person name="Zdobnov E.M."/>
            <person name="Grigoriev I.V."/>
            <person name="Lynch M."/>
            <person name="Boore J.L."/>
        </authorList>
    </citation>
    <scope>NUCLEOTIDE SEQUENCE [LARGE SCALE GENOMIC DNA]</scope>
</reference>
<dbReference type="InParanoid" id="E9GIH1"/>
<comment type="similarity">
    <text evidence="2">Belongs to the SLC34A transporter family.</text>
</comment>
<feature type="transmembrane region" description="Helical" evidence="7">
    <location>
        <begin position="456"/>
        <end position="481"/>
    </location>
</feature>
<feature type="transmembrane region" description="Helical" evidence="7">
    <location>
        <begin position="341"/>
        <end position="365"/>
    </location>
</feature>
<dbReference type="AlphaFoldDB" id="E9GIH1"/>
<protein>
    <submittedName>
        <fullName evidence="8">Na(+)/Pi cotransporter</fullName>
    </submittedName>
</protein>
<evidence type="ECO:0000256" key="3">
    <source>
        <dbReference type="ARBA" id="ARBA00022475"/>
    </source>
</evidence>
<evidence type="ECO:0000256" key="5">
    <source>
        <dbReference type="ARBA" id="ARBA00022989"/>
    </source>
</evidence>
<dbReference type="GO" id="GO:0044341">
    <property type="term" value="P:sodium-dependent phosphate transport"/>
    <property type="evidence" value="ECO:0007669"/>
    <property type="project" value="InterPro"/>
</dbReference>
<dbReference type="InterPro" id="IPR003841">
    <property type="entry name" value="Na/Pi_transpt"/>
</dbReference>
<comment type="subcellular location">
    <subcellularLocation>
        <location evidence="1">Apical cell membrane</location>
        <topology evidence="1">Multi-pass membrane protein</topology>
    </subcellularLocation>
</comment>
<feature type="transmembrane region" description="Helical" evidence="7">
    <location>
        <begin position="418"/>
        <end position="436"/>
    </location>
</feature>
<sequence>METIRGKTSYGTISSSTGAGPIVESCDVDPWAIVDLVDDSEKWTDMTTKEKVFHLLGIGLKILGAIALLYFFICSLDLLANAFRLSSGKTAGKIFQQSELMQNPAVGLMIGILVTVLVLSSSTSTSIIVSMVGANVLTVGMAIPIIMGANIGTSVTNLIVSFAEIANKNEFRRAFAGAAVDDIFNWITVFVLFTVEIVCQPIFGIGYLECISGIVVRNIYNSSSIGNGINILKAITDPAVDLIVQLDPNVLKGWASDDPMYENSSLIQQCGGNITDPVPCSGIFVFENTGMKDWTSGLIILAISLTILCGSLVCLVKILHSVMKGHIANVVKHVINGEIPYVPWLAGYIAMLVGAGMTFVVRSSLVFTSALDPLIGVGFISIERVYPLTLGSNIGATTTALLAAFAASPDALHDTLQIALVHLLFNVTGILLFYPIPFMRIPIPMAKFMGDVTAKYRWFSVLCLVGLFLLLPATVLGLSIAGTATLKCAGIPLLIVLIVIVVINLFQRYCPSCLPTIMRNWSWLPEFCRSLEPYDRQFAKCACCKRFTDEDVKTNNIDFVDFKASIALLTEVKSE</sequence>
<dbReference type="eggNOG" id="ENOG502QQ3I">
    <property type="taxonomic scope" value="Eukaryota"/>
</dbReference>
<feature type="transmembrane region" description="Helical" evidence="7">
    <location>
        <begin position="385"/>
        <end position="406"/>
    </location>
</feature>
<accession>E9GIH1</accession>
<organism evidence="8 9">
    <name type="scientific">Daphnia pulex</name>
    <name type="common">Water flea</name>
    <dbReference type="NCBI Taxonomy" id="6669"/>
    <lineage>
        <taxon>Eukaryota</taxon>
        <taxon>Metazoa</taxon>
        <taxon>Ecdysozoa</taxon>
        <taxon>Arthropoda</taxon>
        <taxon>Crustacea</taxon>
        <taxon>Branchiopoda</taxon>
        <taxon>Diplostraca</taxon>
        <taxon>Cladocera</taxon>
        <taxon>Anomopoda</taxon>
        <taxon>Daphniidae</taxon>
        <taxon>Daphnia</taxon>
    </lineage>
</organism>